<sequence length="64" mass="7523">MALIKANRCWNYKTYDLTTLAGPDFLERLGALLDEAGKNGWELAHMNDRFMILKQLFQYDDEPR</sequence>
<name>A0A367ZQC7_9BACT</name>
<protein>
    <recommendedName>
        <fullName evidence="3">DUF4177 domain-containing protein</fullName>
    </recommendedName>
</protein>
<dbReference type="EMBL" id="QOQW01000006">
    <property type="protein sequence ID" value="RCK80354.1"/>
    <property type="molecule type" value="Genomic_DNA"/>
</dbReference>
<accession>A0A367ZQC7</accession>
<dbReference type="Proteomes" id="UP000252355">
    <property type="component" value="Unassembled WGS sequence"/>
</dbReference>
<reference evidence="1 2" key="1">
    <citation type="submission" date="2018-05" db="EMBL/GenBank/DDBJ databases">
        <title>A metagenomic window into the 2 km-deep terrestrial subsurface aquifer revealed taxonomically and functionally diverse microbial community comprising novel uncultured bacterial lineages.</title>
        <authorList>
            <person name="Kadnikov V.V."/>
            <person name="Mardanov A.V."/>
            <person name="Beletsky A.V."/>
            <person name="Banks D."/>
            <person name="Pimenov N.V."/>
            <person name="Frank Y.A."/>
            <person name="Karnachuk O.V."/>
            <person name="Ravin N.V."/>
        </authorList>
    </citation>
    <scope>NUCLEOTIDE SEQUENCE [LARGE SCALE GENOMIC DNA]</scope>
    <source>
        <strain evidence="1">BY5</strain>
    </source>
</reference>
<evidence type="ECO:0000313" key="1">
    <source>
        <dbReference type="EMBL" id="RCK80354.1"/>
    </source>
</evidence>
<evidence type="ECO:0000313" key="2">
    <source>
        <dbReference type="Proteomes" id="UP000252355"/>
    </source>
</evidence>
<gene>
    <name evidence="1" type="ORF">OZSIB_3100</name>
</gene>
<proteinExistence type="predicted"/>
<evidence type="ECO:0008006" key="3">
    <source>
        <dbReference type="Google" id="ProtNLM"/>
    </source>
</evidence>
<organism evidence="1 2">
    <name type="scientific">Candidatus Ozemobacter sibiricus</name>
    <dbReference type="NCBI Taxonomy" id="2268124"/>
    <lineage>
        <taxon>Bacteria</taxon>
        <taxon>Candidatus Ozemobacteria</taxon>
        <taxon>Candidatus Ozemobacterales</taxon>
        <taxon>Candidatus Ozemobacteraceae</taxon>
        <taxon>Candidatus Ozemobacter</taxon>
    </lineage>
</organism>
<dbReference type="AlphaFoldDB" id="A0A367ZQC7"/>
<comment type="caution">
    <text evidence="1">The sequence shown here is derived from an EMBL/GenBank/DDBJ whole genome shotgun (WGS) entry which is preliminary data.</text>
</comment>